<evidence type="ECO:0000256" key="1">
    <source>
        <dbReference type="SAM" id="Phobius"/>
    </source>
</evidence>
<reference evidence="2 3" key="1">
    <citation type="submission" date="2020-08" db="EMBL/GenBank/DDBJ databases">
        <title>Genome public.</title>
        <authorList>
            <person name="Liu C."/>
            <person name="Sun Q."/>
        </authorList>
    </citation>
    <scope>NUCLEOTIDE SEQUENCE [LARGE SCALE GENOMIC DNA]</scope>
    <source>
        <strain evidence="2 3">NSJ-35</strain>
    </source>
</reference>
<organism evidence="2 3">
    <name type="scientific">Christensenella tenuis</name>
    <dbReference type="NCBI Taxonomy" id="2763033"/>
    <lineage>
        <taxon>Bacteria</taxon>
        <taxon>Bacillati</taxon>
        <taxon>Bacillota</taxon>
        <taxon>Clostridia</taxon>
        <taxon>Christensenellales</taxon>
        <taxon>Christensenellaceae</taxon>
        <taxon>Christensenella</taxon>
    </lineage>
</organism>
<dbReference type="RefSeq" id="WP_186858526.1">
    <property type="nucleotide sequence ID" value="NZ_JACOON010000006.1"/>
</dbReference>
<sequence length="310" mass="33618">MDKTNWEIAMAKDLFRKKSLENAASPEKLDEYVKITNPGIWSVLVACIAVVVAAAVWFAVGTIPDTLEMKGVVFPGDGTVSVLSTGGGKVHDVRVSVGDMVMPHDILAVIPQPELAAELEQLQAAEEKDETLIMQKQNEYAAASVIRSEVYGIVLDTVHVNDIVGENEQVASLARIEEGTNSYEILCYVPVDTARKLSEGMEVQACPSYVSREEYGYMIGYISEIGEYPVTDNDITAAVGNKQYVAEIMEEGNSIEVRVSISLDAEYSGAGNSAAWSNPKGNTLELSTGTVCDLLVVIDEQKPYELLLNS</sequence>
<keyword evidence="1" id="KW-1133">Transmembrane helix</keyword>
<name>A0ABR7EI84_9FIRM</name>
<evidence type="ECO:0008006" key="4">
    <source>
        <dbReference type="Google" id="ProtNLM"/>
    </source>
</evidence>
<accession>A0ABR7EI84</accession>
<gene>
    <name evidence="2" type="ORF">H8S18_12120</name>
</gene>
<evidence type="ECO:0000313" key="2">
    <source>
        <dbReference type="EMBL" id="MBC5649086.1"/>
    </source>
</evidence>
<feature type="transmembrane region" description="Helical" evidence="1">
    <location>
        <begin position="39"/>
        <end position="60"/>
    </location>
</feature>
<proteinExistence type="predicted"/>
<protein>
    <recommendedName>
        <fullName evidence="4">NHLP bacteriocin system secretion protein</fullName>
    </recommendedName>
</protein>
<evidence type="ECO:0000313" key="3">
    <source>
        <dbReference type="Proteomes" id="UP000606889"/>
    </source>
</evidence>
<keyword evidence="3" id="KW-1185">Reference proteome</keyword>
<comment type="caution">
    <text evidence="2">The sequence shown here is derived from an EMBL/GenBank/DDBJ whole genome shotgun (WGS) entry which is preliminary data.</text>
</comment>
<dbReference type="Proteomes" id="UP000606889">
    <property type="component" value="Unassembled WGS sequence"/>
</dbReference>
<keyword evidence="1" id="KW-0812">Transmembrane</keyword>
<keyword evidence="1" id="KW-0472">Membrane</keyword>
<dbReference type="EMBL" id="JACOON010000006">
    <property type="protein sequence ID" value="MBC5649086.1"/>
    <property type="molecule type" value="Genomic_DNA"/>
</dbReference>